<dbReference type="Proteomes" id="UP000790787">
    <property type="component" value="Chromosome 5"/>
</dbReference>
<proteinExistence type="predicted"/>
<dbReference type="STRING" id="4097.A0A1S4CQI4"/>
<keyword evidence="3" id="KW-1185">Reference proteome</keyword>
<dbReference type="RefSeq" id="XP_016503234.1">
    <property type="nucleotide sequence ID" value="XM_016647748.2"/>
</dbReference>
<feature type="region of interest" description="Disordered" evidence="2">
    <location>
        <begin position="1"/>
        <end position="20"/>
    </location>
</feature>
<dbReference type="PANTHER" id="PTHR33701:SF10">
    <property type="entry name" value="CLASPIN-LIKE"/>
    <property type="match status" value="1"/>
</dbReference>
<accession>A0A1S4CQI4</accession>
<dbReference type="PaxDb" id="4097-A0A1S4CQI4"/>
<sequence length="293" mass="33315">MISEGNADRKWSEKKMEKEDGLRTVECLRGRLLAERAASRKAKEDAELFGNKLIVLENKLREETRSRNKAEKKLNFFIKKLEALNISYVSDESEHSSLLDKSEISSVTSTTVSNTKLSEDEGQKSQFTGSIVSEFVESIGSRKCSSENLEYHSQELISQQCEKKELIEKRISQENSINLEQNATQMTIFIKDDHSHSKVEQDLGKSSELQISNSDVNSLKFSLKEQGKNGEDETRQQEENVDYSLALVPVDLPKDTIDPVVLDTTVREVLDALRHAKEKLQTQMERRSMIKVG</sequence>
<dbReference type="RefSeq" id="XP_016503234.1">
    <property type="nucleotide sequence ID" value="XM_016647748.1"/>
</dbReference>
<dbReference type="OMA" id="NEITHDA"/>
<evidence type="ECO:0000256" key="2">
    <source>
        <dbReference type="SAM" id="MobiDB-lite"/>
    </source>
</evidence>
<dbReference type="GeneID" id="107821308"/>
<evidence type="ECO:0000256" key="1">
    <source>
        <dbReference type="SAM" id="Coils"/>
    </source>
</evidence>
<protein>
    <submittedName>
        <fullName evidence="4">Uncharacterized protein LOC107821308</fullName>
    </submittedName>
</protein>
<evidence type="ECO:0000313" key="4">
    <source>
        <dbReference type="RefSeq" id="XP_016503234.1"/>
    </source>
</evidence>
<keyword evidence="1" id="KW-0175">Coiled coil</keyword>
<dbReference type="PANTHER" id="PTHR33701">
    <property type="entry name" value="TRANSMEMBRANE PROTEIN"/>
    <property type="match status" value="1"/>
</dbReference>
<evidence type="ECO:0000313" key="3">
    <source>
        <dbReference type="Proteomes" id="UP000790787"/>
    </source>
</evidence>
<dbReference type="OrthoDB" id="1939750at2759"/>
<feature type="coiled-coil region" evidence="1">
    <location>
        <begin position="53"/>
        <end position="87"/>
    </location>
</feature>
<organism evidence="3 4">
    <name type="scientific">Nicotiana tabacum</name>
    <name type="common">Common tobacco</name>
    <dbReference type="NCBI Taxonomy" id="4097"/>
    <lineage>
        <taxon>Eukaryota</taxon>
        <taxon>Viridiplantae</taxon>
        <taxon>Streptophyta</taxon>
        <taxon>Embryophyta</taxon>
        <taxon>Tracheophyta</taxon>
        <taxon>Spermatophyta</taxon>
        <taxon>Magnoliopsida</taxon>
        <taxon>eudicotyledons</taxon>
        <taxon>Gunneridae</taxon>
        <taxon>Pentapetalae</taxon>
        <taxon>asterids</taxon>
        <taxon>lamiids</taxon>
        <taxon>Solanales</taxon>
        <taxon>Solanaceae</taxon>
        <taxon>Nicotianoideae</taxon>
        <taxon>Nicotianeae</taxon>
        <taxon>Nicotiana</taxon>
    </lineage>
</organism>
<dbReference type="AlphaFoldDB" id="A0A1S4CQI4"/>
<gene>
    <name evidence="4" type="primary">LOC107821308</name>
</gene>
<dbReference type="KEGG" id="nta:107821308"/>
<reference evidence="4" key="2">
    <citation type="submission" date="2025-08" db="UniProtKB">
        <authorList>
            <consortium name="RefSeq"/>
        </authorList>
    </citation>
    <scope>IDENTIFICATION</scope>
    <source>
        <tissue evidence="4">Leaf</tissue>
    </source>
</reference>
<name>A0A1S4CQI4_TOBAC</name>
<reference evidence="3" key="1">
    <citation type="journal article" date="2014" name="Nat. Commun.">
        <title>The tobacco genome sequence and its comparison with those of tomato and potato.</title>
        <authorList>
            <person name="Sierro N."/>
            <person name="Battey J.N."/>
            <person name="Ouadi S."/>
            <person name="Bakaher N."/>
            <person name="Bovet L."/>
            <person name="Willig A."/>
            <person name="Goepfert S."/>
            <person name="Peitsch M.C."/>
            <person name="Ivanov N.V."/>
        </authorList>
    </citation>
    <scope>NUCLEOTIDE SEQUENCE [LARGE SCALE GENOMIC DNA]</scope>
</reference>